<dbReference type="AlphaFoldDB" id="A0A368G5Y2"/>
<dbReference type="Proteomes" id="UP000252519">
    <property type="component" value="Unassembled WGS sequence"/>
</dbReference>
<feature type="compositionally biased region" description="Low complexity" evidence="1">
    <location>
        <begin position="502"/>
        <end position="518"/>
    </location>
</feature>
<feature type="compositionally biased region" description="Basic and acidic residues" evidence="1">
    <location>
        <begin position="519"/>
        <end position="529"/>
    </location>
</feature>
<feature type="compositionally biased region" description="Basic and acidic residues" evidence="1">
    <location>
        <begin position="291"/>
        <end position="304"/>
    </location>
</feature>
<evidence type="ECO:0000259" key="2">
    <source>
        <dbReference type="PROSITE" id="PS50948"/>
    </source>
</evidence>
<feature type="domain" description="Apple" evidence="2">
    <location>
        <begin position="47"/>
        <end position="126"/>
    </location>
</feature>
<reference evidence="3 4" key="1">
    <citation type="submission" date="2014-10" db="EMBL/GenBank/DDBJ databases">
        <title>Draft genome of the hookworm Ancylostoma caninum.</title>
        <authorList>
            <person name="Mitreva M."/>
        </authorList>
    </citation>
    <scope>NUCLEOTIDE SEQUENCE [LARGE SCALE GENOMIC DNA]</scope>
    <source>
        <strain evidence="3 4">Baltimore</strain>
    </source>
</reference>
<feature type="compositionally biased region" description="Low complexity" evidence="1">
    <location>
        <begin position="22"/>
        <end position="32"/>
    </location>
</feature>
<evidence type="ECO:0000313" key="4">
    <source>
        <dbReference type="Proteomes" id="UP000252519"/>
    </source>
</evidence>
<accession>A0A368G5Y2</accession>
<name>A0A368G5Y2_ANCCA</name>
<feature type="non-terminal residue" evidence="3">
    <location>
        <position position="1"/>
    </location>
</feature>
<feature type="compositionally biased region" description="Polar residues" evidence="1">
    <location>
        <begin position="1"/>
        <end position="11"/>
    </location>
</feature>
<protein>
    <submittedName>
        <fullName evidence="3">PAN domain protein</fullName>
    </submittedName>
</protein>
<feature type="region of interest" description="Disordered" evidence="1">
    <location>
        <begin position="1"/>
        <end position="41"/>
    </location>
</feature>
<dbReference type="STRING" id="29170.A0A368G5Y2"/>
<sequence length="562" mass="60511">NVSTTSPTPGESQEAKKKPTAGEEATSASATSKQPTESRTIVEERACSGTLKFLSTTDVDLETVELLLNETTVASGNECAQLCYDLKCGFAYYKPSDKTCRFTSNTESIVDGSTCDVSARHYLHTVQEDEPTQITCVSCDAQATASTSVPQKVTESQQPHIDFSEDASPTSKPHEVALPTSTLYPACIINFQLDEEADTLSFKHYEVKKVRSVNDCARICFRGRCSAAVYSPLKGECRLGSDLRESCSNAPSTIRYHRQKDVKIQCFRCSSPKHFAKELEEQGEATTPKFSHQEDEQRVNHVEDQSPPPSSPSSSSHSAAVESTTLPATTAGHGGTPEESKTTANPSDKASPPARKNCLIKFQARPFSQRPPEFTAPFEIELPVDSVELCATRCYQDGCSGAKYDPKAGTCALSYNDKRFCAKGDVVLHYKAEEVTWLHCVNCYSVKASKVPSSDAPASAASSTAAPSSTAMPEVTSSEAAPAAESTTEAAKTTEKAEASEKTGSSQAPSTSATTSVPSKDKDFQRGELKHLMSHVDAVSALQNNAYSAFHDQNGYYPPSPQ</sequence>
<gene>
    <name evidence="3" type="ORF">ANCCAN_15359</name>
</gene>
<dbReference type="InterPro" id="IPR003609">
    <property type="entry name" value="Pan_app"/>
</dbReference>
<dbReference type="PROSITE" id="PS50948">
    <property type="entry name" value="PAN"/>
    <property type="match status" value="1"/>
</dbReference>
<feature type="compositionally biased region" description="Basic and acidic residues" evidence="1">
    <location>
        <begin position="492"/>
        <end position="501"/>
    </location>
</feature>
<feature type="region of interest" description="Disordered" evidence="1">
    <location>
        <begin position="279"/>
        <end position="353"/>
    </location>
</feature>
<evidence type="ECO:0000256" key="1">
    <source>
        <dbReference type="SAM" id="MobiDB-lite"/>
    </source>
</evidence>
<proteinExistence type="predicted"/>
<feature type="compositionally biased region" description="Low complexity" evidence="1">
    <location>
        <begin position="453"/>
        <end position="491"/>
    </location>
</feature>
<keyword evidence="4" id="KW-1185">Reference proteome</keyword>
<organism evidence="3 4">
    <name type="scientific">Ancylostoma caninum</name>
    <name type="common">Dog hookworm</name>
    <dbReference type="NCBI Taxonomy" id="29170"/>
    <lineage>
        <taxon>Eukaryota</taxon>
        <taxon>Metazoa</taxon>
        <taxon>Ecdysozoa</taxon>
        <taxon>Nematoda</taxon>
        <taxon>Chromadorea</taxon>
        <taxon>Rhabditida</taxon>
        <taxon>Rhabditina</taxon>
        <taxon>Rhabditomorpha</taxon>
        <taxon>Strongyloidea</taxon>
        <taxon>Ancylostomatidae</taxon>
        <taxon>Ancylostomatinae</taxon>
        <taxon>Ancylostoma</taxon>
    </lineage>
</organism>
<dbReference type="EMBL" id="JOJR01000380">
    <property type="protein sequence ID" value="RCN38709.1"/>
    <property type="molecule type" value="Genomic_DNA"/>
</dbReference>
<dbReference type="OrthoDB" id="5872028at2759"/>
<evidence type="ECO:0000313" key="3">
    <source>
        <dbReference type="EMBL" id="RCN38709.1"/>
    </source>
</evidence>
<feature type="region of interest" description="Disordered" evidence="1">
    <location>
        <begin position="453"/>
        <end position="529"/>
    </location>
</feature>
<comment type="caution">
    <text evidence="3">The sequence shown here is derived from an EMBL/GenBank/DDBJ whole genome shotgun (WGS) entry which is preliminary data.</text>
</comment>